<feature type="transmembrane region" description="Helical" evidence="6">
    <location>
        <begin position="26"/>
        <end position="49"/>
    </location>
</feature>
<sequence>MHPSFPVPVPDQTKKVTSMKKHIIKYLHFALGCFIMALAINVFLVQHHFLSGGIAGLAMLIYYIAGFPMGVTSFLLNVPLFYMAYKFMSRKFLVDSLIGTALFSIFLDGTAFLSHTTYVTDPLLTCIAGGALEGIGAALVYRVDGSTGGVDILGFIAKKFYNIGISTTNFIFNAIVVTCALYFVGLEPVLYSLVLFFLCFKATNVAMVGFDYKKSVLIITQQPDTIRKLVISEVNRGITILKGAGGYTGKDKEILLVVVKIRQLGYLLKLIERVDPAAFVLVQDANDVFGRGFTQPDVYLPPAEGEKEKHA</sequence>
<dbReference type="InterPro" id="IPR015867">
    <property type="entry name" value="N-reg_PII/ATP_PRibTrfase_C"/>
</dbReference>
<evidence type="ECO:0000256" key="2">
    <source>
        <dbReference type="ARBA" id="ARBA00022475"/>
    </source>
</evidence>
<evidence type="ECO:0000259" key="7">
    <source>
        <dbReference type="Pfam" id="PF10035"/>
    </source>
</evidence>
<accession>G4Q3Q2</accession>
<feature type="transmembrane region" description="Helical" evidence="6">
    <location>
        <begin position="119"/>
        <end position="140"/>
    </location>
</feature>
<dbReference type="PATRIC" id="fig|568816.4.peg.517"/>
<protein>
    <recommendedName>
        <fullName evidence="7">DUF2179 domain-containing protein</fullName>
    </recommendedName>
</protein>
<dbReference type="FunCoup" id="G4Q3Q2">
    <property type="interactions" value="34"/>
</dbReference>
<keyword evidence="2" id="KW-1003">Cell membrane</keyword>
<evidence type="ECO:0000256" key="4">
    <source>
        <dbReference type="ARBA" id="ARBA00022989"/>
    </source>
</evidence>
<dbReference type="HOGENOM" id="CLU_063199_1_1_9"/>
<evidence type="ECO:0000256" key="1">
    <source>
        <dbReference type="ARBA" id="ARBA00004651"/>
    </source>
</evidence>
<keyword evidence="9" id="KW-1185">Reference proteome</keyword>
<evidence type="ECO:0000256" key="6">
    <source>
        <dbReference type="SAM" id="Phobius"/>
    </source>
</evidence>
<dbReference type="CDD" id="cd16380">
    <property type="entry name" value="YitT_C"/>
    <property type="match status" value="1"/>
</dbReference>
<dbReference type="PANTHER" id="PTHR33545:SF5">
    <property type="entry name" value="UPF0750 MEMBRANE PROTEIN YITT"/>
    <property type="match status" value="1"/>
</dbReference>
<dbReference type="Proteomes" id="UP000007093">
    <property type="component" value="Chromosome"/>
</dbReference>
<dbReference type="PANTHER" id="PTHR33545">
    <property type="entry name" value="UPF0750 MEMBRANE PROTEIN YITT-RELATED"/>
    <property type="match status" value="1"/>
</dbReference>
<keyword evidence="5 6" id="KW-0472">Membrane</keyword>
<evidence type="ECO:0000256" key="3">
    <source>
        <dbReference type="ARBA" id="ARBA00022692"/>
    </source>
</evidence>
<keyword evidence="4 6" id="KW-1133">Transmembrane helix</keyword>
<evidence type="ECO:0000256" key="5">
    <source>
        <dbReference type="ARBA" id="ARBA00023136"/>
    </source>
</evidence>
<feature type="transmembrane region" description="Helical" evidence="6">
    <location>
        <begin position="61"/>
        <end position="85"/>
    </location>
</feature>
<evidence type="ECO:0000313" key="9">
    <source>
        <dbReference type="Proteomes" id="UP000007093"/>
    </source>
</evidence>
<dbReference type="PIRSF" id="PIRSF006483">
    <property type="entry name" value="Membrane_protein_YitT"/>
    <property type="match status" value="1"/>
</dbReference>
<dbReference type="Pfam" id="PF10035">
    <property type="entry name" value="DUF2179"/>
    <property type="match status" value="1"/>
</dbReference>
<dbReference type="STRING" id="568816.Acin_0535"/>
<comment type="subcellular location">
    <subcellularLocation>
        <location evidence="1">Cell membrane</location>
        <topology evidence="1">Multi-pass membrane protein</topology>
    </subcellularLocation>
</comment>
<dbReference type="InParanoid" id="G4Q3Q2"/>
<gene>
    <name evidence="8" type="ordered locus">Acin_0535</name>
</gene>
<dbReference type="InterPro" id="IPR003740">
    <property type="entry name" value="YitT"/>
</dbReference>
<reference evidence="8 9" key="1">
    <citation type="journal article" date="2011" name="J. Bacteriol.">
        <title>Complete genome sequence of Acidaminococcus intestini RYC-MR95, a Gram-negative bacterium from the phylum Firmicutes.</title>
        <authorList>
            <person name="D'Auria G."/>
            <person name="Galan J.C."/>
            <person name="Rodriguez-Alcayna M."/>
            <person name="Moya A."/>
            <person name="Baquero F."/>
            <person name="Latorre A."/>
        </authorList>
    </citation>
    <scope>NUCLEOTIDE SEQUENCE [LARGE SCALE GENOMIC DNA]</scope>
    <source>
        <strain evidence="8 9">RyC-MR95</strain>
    </source>
</reference>
<dbReference type="Pfam" id="PF02588">
    <property type="entry name" value="YitT_membrane"/>
    <property type="match status" value="1"/>
</dbReference>
<evidence type="ECO:0000313" key="8">
    <source>
        <dbReference type="EMBL" id="AEQ21775.1"/>
    </source>
</evidence>
<dbReference type="eggNOG" id="COG1284">
    <property type="taxonomic scope" value="Bacteria"/>
</dbReference>
<dbReference type="EMBL" id="CP003058">
    <property type="protein sequence ID" value="AEQ21775.1"/>
    <property type="molecule type" value="Genomic_DNA"/>
</dbReference>
<dbReference type="KEGG" id="ain:Acin_0535"/>
<feature type="transmembrane region" description="Helical" evidence="6">
    <location>
        <begin position="92"/>
        <end position="113"/>
    </location>
</feature>
<name>G4Q3Q2_ACIIR</name>
<keyword evidence="3 6" id="KW-0812">Transmembrane</keyword>
<organism evidence="8 9">
    <name type="scientific">Acidaminococcus intestini (strain RyC-MR95)</name>
    <dbReference type="NCBI Taxonomy" id="568816"/>
    <lineage>
        <taxon>Bacteria</taxon>
        <taxon>Bacillati</taxon>
        <taxon>Bacillota</taxon>
        <taxon>Negativicutes</taxon>
        <taxon>Acidaminococcales</taxon>
        <taxon>Acidaminococcaceae</taxon>
        <taxon>Acidaminococcus</taxon>
    </lineage>
</organism>
<dbReference type="InterPro" id="IPR051461">
    <property type="entry name" value="UPF0750_membrane"/>
</dbReference>
<dbReference type="InterPro" id="IPR019264">
    <property type="entry name" value="DUF2179"/>
</dbReference>
<proteinExistence type="predicted"/>
<feature type="domain" description="DUF2179" evidence="7">
    <location>
        <begin position="236"/>
        <end position="290"/>
    </location>
</feature>
<dbReference type="Gene3D" id="3.30.70.120">
    <property type="match status" value="1"/>
</dbReference>
<dbReference type="GO" id="GO:0005886">
    <property type="term" value="C:plasma membrane"/>
    <property type="evidence" value="ECO:0007669"/>
    <property type="project" value="UniProtKB-SubCell"/>
</dbReference>
<dbReference type="AlphaFoldDB" id="G4Q3Q2"/>
<feature type="transmembrane region" description="Helical" evidence="6">
    <location>
        <begin position="160"/>
        <end position="183"/>
    </location>
</feature>
<feature type="transmembrane region" description="Helical" evidence="6">
    <location>
        <begin position="189"/>
        <end position="210"/>
    </location>
</feature>